<dbReference type="GO" id="GO:0044550">
    <property type="term" value="P:secondary metabolite biosynthetic process"/>
    <property type="evidence" value="ECO:0007669"/>
    <property type="project" value="UniProtKB-ARBA"/>
</dbReference>
<evidence type="ECO:0000259" key="4">
    <source>
        <dbReference type="Pfam" id="PF13193"/>
    </source>
</evidence>
<dbReference type="Proteomes" id="UP000283128">
    <property type="component" value="Unassembled WGS sequence"/>
</dbReference>
<dbReference type="PANTHER" id="PTHR45527:SF1">
    <property type="entry name" value="FATTY ACID SYNTHASE"/>
    <property type="match status" value="1"/>
</dbReference>
<accession>A0A3S2V758</accession>
<name>A0A3S2V758_9ACTN</name>
<dbReference type="PROSITE" id="PS00455">
    <property type="entry name" value="AMP_BINDING"/>
    <property type="match status" value="1"/>
</dbReference>
<dbReference type="Gene3D" id="2.30.38.10">
    <property type="entry name" value="Luciferase, Domain 3"/>
    <property type="match status" value="1"/>
</dbReference>
<dbReference type="InterPro" id="IPR025110">
    <property type="entry name" value="AMP-bd_C"/>
</dbReference>
<protein>
    <submittedName>
        <fullName evidence="5">Amino acid adenylation domain-containing protein</fullName>
    </submittedName>
</protein>
<dbReference type="PANTHER" id="PTHR45527">
    <property type="entry name" value="NONRIBOSOMAL PEPTIDE SYNTHETASE"/>
    <property type="match status" value="1"/>
</dbReference>
<evidence type="ECO:0000256" key="1">
    <source>
        <dbReference type="ARBA" id="ARBA00022450"/>
    </source>
</evidence>
<dbReference type="InterPro" id="IPR000873">
    <property type="entry name" value="AMP-dep_synth/lig_dom"/>
</dbReference>
<keyword evidence="1" id="KW-0596">Phosphopantetheine</keyword>
<evidence type="ECO:0000256" key="2">
    <source>
        <dbReference type="ARBA" id="ARBA00022553"/>
    </source>
</evidence>
<dbReference type="Pfam" id="PF13193">
    <property type="entry name" value="AMP-binding_C"/>
    <property type="match status" value="1"/>
</dbReference>
<sequence>MTSVVAAFRRRVADAPDTVAVCAGDDRLTYAGLDRWAREVTRRLVDGDGFSTAPGDRIAVCLDRSPELIAALLGILGAGAAFVPIGPTDPAQRVAEVFEDAGVRAVLCEPDDAERFAPYGVPVLHVPARPAPDAAAPPETYTVRPDDLAYLMYTSGSTGRPKAVMVEHRNITNLVTEPNYVDLGPDDRVLQLAPVAFDAATFEIWGALLNGARLVLAPGQQVPAEELGALLHGEGITVLWLTAALFHRQIDVDVKAFAGLRAVLAGGDVLSVPHIDELRSAVPGCVIVNGYGPTETTTFAVCHRIGAHEDLGQSVPIGTPLQNVDVRIVGDAGRPVPDGEAGELWIGGAGVSRGYWRRPDLTAKAFVTAPWDSSAGRFYRSGDLARRRPDGVIEFLGRNDDQFKLRGFRIEPGELESTLAGHPQVRSAAVGVRESHLADRRLVAWVVPDGDGLDRRALRSYLRERVPEHMIPAAFVALAELPITGNGKTDRKALPTPDWTSRSIYV</sequence>
<dbReference type="InterPro" id="IPR045851">
    <property type="entry name" value="AMP-bd_C_sf"/>
</dbReference>
<dbReference type="FunFam" id="3.40.50.12780:FF:000012">
    <property type="entry name" value="Non-ribosomal peptide synthetase"/>
    <property type="match status" value="1"/>
</dbReference>
<organism evidence="5 6">
    <name type="scientific">Streptomyces antnestii</name>
    <dbReference type="NCBI Taxonomy" id="2494256"/>
    <lineage>
        <taxon>Bacteria</taxon>
        <taxon>Bacillati</taxon>
        <taxon>Actinomycetota</taxon>
        <taxon>Actinomycetes</taxon>
        <taxon>Kitasatosporales</taxon>
        <taxon>Streptomycetaceae</taxon>
        <taxon>Streptomyces</taxon>
    </lineage>
</organism>
<dbReference type="GO" id="GO:0043041">
    <property type="term" value="P:amino acid activation for nonribosomal peptide biosynthetic process"/>
    <property type="evidence" value="ECO:0007669"/>
    <property type="project" value="TreeGrafter"/>
</dbReference>
<dbReference type="InterPro" id="IPR020459">
    <property type="entry name" value="AMP-binding"/>
</dbReference>
<dbReference type="PRINTS" id="PR00154">
    <property type="entry name" value="AMPBINDING"/>
</dbReference>
<comment type="caution">
    <text evidence="5">The sequence shown here is derived from an EMBL/GenBank/DDBJ whole genome shotgun (WGS) entry which is preliminary data.</text>
</comment>
<dbReference type="Gene3D" id="3.40.50.980">
    <property type="match status" value="2"/>
</dbReference>
<dbReference type="CDD" id="cd12117">
    <property type="entry name" value="A_NRPS_Srf_like"/>
    <property type="match status" value="1"/>
</dbReference>
<dbReference type="NCBIfam" id="TIGR01733">
    <property type="entry name" value="AA-adenyl-dom"/>
    <property type="match status" value="1"/>
</dbReference>
<evidence type="ECO:0000313" key="5">
    <source>
        <dbReference type="EMBL" id="RVU16060.1"/>
    </source>
</evidence>
<dbReference type="InterPro" id="IPR010071">
    <property type="entry name" value="AA_adenyl_dom"/>
</dbReference>
<keyword evidence="2" id="KW-0597">Phosphoprotein</keyword>
<reference evidence="5 6" key="1">
    <citation type="submission" date="2019-01" db="EMBL/GenBank/DDBJ databases">
        <title>Genome sequences of Streptomyces and Rhizobium isolates collected from root and soil.</title>
        <authorList>
            <person name="Chhettri S."/>
            <person name="Sevigny J.L."/>
            <person name="Sen A."/>
            <person name="Ennis N."/>
            <person name="Tisa L."/>
        </authorList>
    </citation>
    <scope>NUCLEOTIDE SEQUENCE [LARGE SCALE GENOMIC DNA]</scope>
    <source>
        <strain evidence="5 6">San01</strain>
    </source>
</reference>
<dbReference type="RefSeq" id="WP_127832848.1">
    <property type="nucleotide sequence ID" value="NZ_RZYA01000029.1"/>
</dbReference>
<keyword evidence="6" id="KW-1185">Reference proteome</keyword>
<proteinExistence type="predicted"/>
<dbReference type="InterPro" id="IPR020845">
    <property type="entry name" value="AMP-binding_CS"/>
</dbReference>
<feature type="domain" description="AMP-binding enzyme C-terminal" evidence="4">
    <location>
        <begin position="414"/>
        <end position="488"/>
    </location>
</feature>
<dbReference type="OrthoDB" id="2472181at2"/>
<dbReference type="AlphaFoldDB" id="A0A3S2V758"/>
<gene>
    <name evidence="5" type="ORF">EOT10_37390</name>
</gene>
<evidence type="ECO:0000313" key="6">
    <source>
        <dbReference type="Proteomes" id="UP000283128"/>
    </source>
</evidence>
<dbReference type="EMBL" id="RZYA01000029">
    <property type="protein sequence ID" value="RVU16060.1"/>
    <property type="molecule type" value="Genomic_DNA"/>
</dbReference>
<evidence type="ECO:0000259" key="3">
    <source>
        <dbReference type="Pfam" id="PF00501"/>
    </source>
</evidence>
<dbReference type="SUPFAM" id="SSF56801">
    <property type="entry name" value="Acetyl-CoA synthetase-like"/>
    <property type="match status" value="1"/>
</dbReference>
<dbReference type="GO" id="GO:0005737">
    <property type="term" value="C:cytoplasm"/>
    <property type="evidence" value="ECO:0007669"/>
    <property type="project" value="TreeGrafter"/>
</dbReference>
<dbReference type="FunFam" id="3.30.300.30:FF:000010">
    <property type="entry name" value="Enterobactin synthetase component F"/>
    <property type="match status" value="1"/>
</dbReference>
<feature type="domain" description="AMP-dependent synthetase/ligase" evidence="3">
    <location>
        <begin position="8"/>
        <end position="356"/>
    </location>
</feature>
<dbReference type="Pfam" id="PF00501">
    <property type="entry name" value="AMP-binding"/>
    <property type="match status" value="1"/>
</dbReference>
<dbReference type="GO" id="GO:0031177">
    <property type="term" value="F:phosphopantetheine binding"/>
    <property type="evidence" value="ECO:0007669"/>
    <property type="project" value="TreeGrafter"/>
</dbReference>
<dbReference type="Gene3D" id="3.30.300.30">
    <property type="match status" value="1"/>
</dbReference>